<organism evidence="1 2">
    <name type="scientific">Anaeromicropila populeti</name>
    <dbReference type="NCBI Taxonomy" id="37658"/>
    <lineage>
        <taxon>Bacteria</taxon>
        <taxon>Bacillati</taxon>
        <taxon>Bacillota</taxon>
        <taxon>Clostridia</taxon>
        <taxon>Lachnospirales</taxon>
        <taxon>Lachnospiraceae</taxon>
        <taxon>Anaeromicropila</taxon>
    </lineage>
</organism>
<name>A0A1I6I7P9_9FIRM</name>
<dbReference type="OrthoDB" id="1771153at2"/>
<protein>
    <submittedName>
        <fullName evidence="1">Uncharacterized protein</fullName>
    </submittedName>
</protein>
<keyword evidence="2" id="KW-1185">Reference proteome</keyword>
<dbReference type="Proteomes" id="UP000199659">
    <property type="component" value="Unassembled WGS sequence"/>
</dbReference>
<gene>
    <name evidence="1" type="ORF">SAMN05661086_00518</name>
</gene>
<evidence type="ECO:0000313" key="1">
    <source>
        <dbReference type="EMBL" id="SFR62733.1"/>
    </source>
</evidence>
<evidence type="ECO:0000313" key="2">
    <source>
        <dbReference type="Proteomes" id="UP000199659"/>
    </source>
</evidence>
<reference evidence="1 2" key="1">
    <citation type="submission" date="2016-10" db="EMBL/GenBank/DDBJ databases">
        <authorList>
            <person name="de Groot N.N."/>
        </authorList>
    </citation>
    <scope>NUCLEOTIDE SEQUENCE [LARGE SCALE GENOMIC DNA]</scope>
    <source>
        <strain evidence="1 2">743A</strain>
    </source>
</reference>
<accession>A0A1I6I7P9</accession>
<dbReference type="EMBL" id="FOYZ01000002">
    <property type="protein sequence ID" value="SFR62733.1"/>
    <property type="molecule type" value="Genomic_DNA"/>
</dbReference>
<proteinExistence type="predicted"/>
<dbReference type="AlphaFoldDB" id="A0A1I6I7P9"/>
<dbReference type="STRING" id="37658.SAMN05661086_00518"/>
<sequence>MDKKNEWVLNFIEAANDKGLPVTINGVEYEAEQKVHKQIIKEKADYMSDYVTDDKGKIIELSFHEIKTNHKK</sequence>
<dbReference type="RefSeq" id="WP_092559140.1">
    <property type="nucleotide sequence ID" value="NZ_FOYZ01000002.1"/>
</dbReference>